<keyword evidence="3 7" id="KW-0812">Transmembrane</keyword>
<dbReference type="PANTHER" id="PTHR43731:SF14">
    <property type="entry name" value="PRESENILIN-ASSOCIATED RHOMBOID-LIKE PROTEIN, MITOCHONDRIAL"/>
    <property type="match status" value="1"/>
</dbReference>
<feature type="transmembrane region" description="Helical" evidence="7">
    <location>
        <begin position="110"/>
        <end position="131"/>
    </location>
</feature>
<protein>
    <submittedName>
        <fullName evidence="9">Rhomboid family intramembrane serine protease</fullName>
        <ecNumber evidence="9">3.4.21.-</ecNumber>
    </submittedName>
</protein>
<evidence type="ECO:0000256" key="6">
    <source>
        <dbReference type="ARBA" id="ARBA00023136"/>
    </source>
</evidence>
<keyword evidence="5 7" id="KW-1133">Transmembrane helix</keyword>
<keyword evidence="9" id="KW-0645">Protease</keyword>
<accession>A0ABW2ZJS3</accession>
<name>A0ABW2ZJS3_9SPHI</name>
<evidence type="ECO:0000256" key="4">
    <source>
        <dbReference type="ARBA" id="ARBA00022801"/>
    </source>
</evidence>
<evidence type="ECO:0000256" key="7">
    <source>
        <dbReference type="SAM" id="Phobius"/>
    </source>
</evidence>
<keyword evidence="6 7" id="KW-0472">Membrane</keyword>
<comment type="similarity">
    <text evidence="2">Belongs to the peptidase S54 family.</text>
</comment>
<dbReference type="RefSeq" id="WP_377144146.1">
    <property type="nucleotide sequence ID" value="NZ_JBHTIA010000012.1"/>
</dbReference>
<evidence type="ECO:0000256" key="3">
    <source>
        <dbReference type="ARBA" id="ARBA00022692"/>
    </source>
</evidence>
<dbReference type="InterPro" id="IPR050925">
    <property type="entry name" value="Rhomboid_protease_S54"/>
</dbReference>
<dbReference type="Proteomes" id="UP001597073">
    <property type="component" value="Unassembled WGS sequence"/>
</dbReference>
<feature type="domain" description="Peptidase S54 rhomboid" evidence="8">
    <location>
        <begin position="46"/>
        <end position="191"/>
    </location>
</feature>
<dbReference type="GO" id="GO:0008233">
    <property type="term" value="F:peptidase activity"/>
    <property type="evidence" value="ECO:0007669"/>
    <property type="project" value="UniProtKB-KW"/>
</dbReference>
<keyword evidence="4 9" id="KW-0378">Hydrolase</keyword>
<comment type="caution">
    <text evidence="9">The sequence shown here is derived from an EMBL/GenBank/DDBJ whole genome shotgun (WGS) entry which is preliminary data.</text>
</comment>
<sequence length="202" mass="23155">MMEIFLAAPVASIIFVLTLATSLWAFSNENIYGEFILNPYNVSRGHKVYTVITSGLIHKDWNHLFFNMLSYYFFAFQLEMQFGHWQFGLLYVLSLILSDLPSIQRHKDDIWYNSLGASGAISAVIFSAILFNPLAEMRLLILPIPMPAWVFGGLYLIYCHFASKHARDNINHDAHFYGAVSGIVITFALHHNIINEFIQQFN</sequence>
<dbReference type="InterPro" id="IPR035952">
    <property type="entry name" value="Rhomboid-like_sf"/>
</dbReference>
<proteinExistence type="inferred from homology"/>
<gene>
    <name evidence="9" type="ORF">ACFQZI_15855</name>
</gene>
<evidence type="ECO:0000256" key="1">
    <source>
        <dbReference type="ARBA" id="ARBA00004141"/>
    </source>
</evidence>
<feature type="transmembrane region" description="Helical" evidence="7">
    <location>
        <begin position="71"/>
        <end position="98"/>
    </location>
</feature>
<evidence type="ECO:0000259" key="8">
    <source>
        <dbReference type="Pfam" id="PF01694"/>
    </source>
</evidence>
<comment type="subcellular location">
    <subcellularLocation>
        <location evidence="1">Membrane</location>
        <topology evidence="1">Multi-pass membrane protein</topology>
    </subcellularLocation>
</comment>
<dbReference type="Pfam" id="PF01694">
    <property type="entry name" value="Rhomboid"/>
    <property type="match status" value="1"/>
</dbReference>
<dbReference type="EC" id="3.4.21.-" evidence="9"/>
<evidence type="ECO:0000313" key="9">
    <source>
        <dbReference type="EMBL" id="MFD0766336.1"/>
    </source>
</evidence>
<dbReference type="PANTHER" id="PTHR43731">
    <property type="entry name" value="RHOMBOID PROTEASE"/>
    <property type="match status" value="1"/>
</dbReference>
<dbReference type="GO" id="GO:0006508">
    <property type="term" value="P:proteolysis"/>
    <property type="evidence" value="ECO:0007669"/>
    <property type="project" value="UniProtKB-KW"/>
</dbReference>
<reference evidence="10" key="1">
    <citation type="journal article" date="2019" name="Int. J. Syst. Evol. Microbiol.">
        <title>The Global Catalogue of Microorganisms (GCM) 10K type strain sequencing project: providing services to taxonomists for standard genome sequencing and annotation.</title>
        <authorList>
            <consortium name="The Broad Institute Genomics Platform"/>
            <consortium name="The Broad Institute Genome Sequencing Center for Infectious Disease"/>
            <person name="Wu L."/>
            <person name="Ma J."/>
        </authorList>
    </citation>
    <scope>NUCLEOTIDE SEQUENCE [LARGE SCALE GENOMIC DNA]</scope>
    <source>
        <strain evidence="10">CCUG 60742</strain>
    </source>
</reference>
<feature type="transmembrane region" description="Helical" evidence="7">
    <location>
        <begin position="137"/>
        <end position="158"/>
    </location>
</feature>
<keyword evidence="10" id="KW-1185">Reference proteome</keyword>
<dbReference type="EMBL" id="JBHTIA010000012">
    <property type="protein sequence ID" value="MFD0766336.1"/>
    <property type="molecule type" value="Genomic_DNA"/>
</dbReference>
<evidence type="ECO:0000313" key="10">
    <source>
        <dbReference type="Proteomes" id="UP001597073"/>
    </source>
</evidence>
<evidence type="ECO:0000256" key="2">
    <source>
        <dbReference type="ARBA" id="ARBA00009045"/>
    </source>
</evidence>
<evidence type="ECO:0000256" key="5">
    <source>
        <dbReference type="ARBA" id="ARBA00022989"/>
    </source>
</evidence>
<dbReference type="SUPFAM" id="SSF144091">
    <property type="entry name" value="Rhomboid-like"/>
    <property type="match status" value="1"/>
</dbReference>
<dbReference type="Gene3D" id="1.20.1540.10">
    <property type="entry name" value="Rhomboid-like"/>
    <property type="match status" value="1"/>
</dbReference>
<dbReference type="InterPro" id="IPR022764">
    <property type="entry name" value="Peptidase_S54_rhomboid_dom"/>
</dbReference>
<organism evidence="9 10">
    <name type="scientific">Mucilaginibacter lutimaris</name>
    <dbReference type="NCBI Taxonomy" id="931629"/>
    <lineage>
        <taxon>Bacteria</taxon>
        <taxon>Pseudomonadati</taxon>
        <taxon>Bacteroidota</taxon>
        <taxon>Sphingobacteriia</taxon>
        <taxon>Sphingobacteriales</taxon>
        <taxon>Sphingobacteriaceae</taxon>
        <taxon>Mucilaginibacter</taxon>
    </lineage>
</organism>